<dbReference type="GO" id="GO:0051082">
    <property type="term" value="F:unfolded protein binding"/>
    <property type="evidence" value="ECO:0007669"/>
    <property type="project" value="UniProtKB-UniRule"/>
</dbReference>
<dbReference type="PANTHER" id="PTHR45633">
    <property type="entry name" value="60 KDA HEAT SHOCK PROTEIN, MITOCHONDRIAL"/>
    <property type="match status" value="1"/>
</dbReference>
<dbReference type="PRINTS" id="PR00298">
    <property type="entry name" value="CHAPERONIN60"/>
</dbReference>
<accession>A0A2H5XEL6</accession>
<evidence type="ECO:0000256" key="8">
    <source>
        <dbReference type="RuleBase" id="RU000419"/>
    </source>
</evidence>
<dbReference type="Gene3D" id="1.10.560.10">
    <property type="entry name" value="GroEL-like equatorial domain"/>
    <property type="match status" value="1"/>
</dbReference>
<feature type="binding site" evidence="6">
    <location>
        <position position="51"/>
    </location>
    <ligand>
        <name>ATP</name>
        <dbReference type="ChEBI" id="CHEBI:30616"/>
    </ligand>
</feature>
<comment type="similarity">
    <text evidence="1 6 7">Belongs to the chaperonin (HSP60) family.</text>
</comment>
<organism evidence="10 11">
    <name type="scientific">Candidatus Fervidibacter japonicus</name>
    <dbReference type="NCBI Taxonomy" id="2035412"/>
    <lineage>
        <taxon>Bacteria</taxon>
        <taxon>Candidatus Fervidibacterota</taxon>
        <taxon>Candidatus Fervidibacter</taxon>
    </lineage>
</organism>
<dbReference type="NCBIfam" id="NF009489">
    <property type="entry name" value="PRK12851.1"/>
    <property type="match status" value="1"/>
</dbReference>
<dbReference type="FunFam" id="3.50.7.10:FF:000001">
    <property type="entry name" value="60 kDa chaperonin"/>
    <property type="match status" value="1"/>
</dbReference>
<evidence type="ECO:0000256" key="2">
    <source>
        <dbReference type="ARBA" id="ARBA00022741"/>
    </source>
</evidence>
<gene>
    <name evidence="10" type="primary">groL_3</name>
    <name evidence="6" type="synonym">groEL</name>
    <name evidence="6" type="synonym">groL</name>
    <name evidence="10" type="ORF">HRbin17_02143</name>
</gene>
<dbReference type="GO" id="GO:0140662">
    <property type="term" value="F:ATP-dependent protein folding chaperone"/>
    <property type="evidence" value="ECO:0007669"/>
    <property type="project" value="InterPro"/>
</dbReference>
<dbReference type="Pfam" id="PF00118">
    <property type="entry name" value="Cpn60_TCP1"/>
    <property type="match status" value="1"/>
</dbReference>
<comment type="function">
    <text evidence="6 8">Together with its co-chaperonin GroES, plays an essential role in assisting protein folding. The GroEL-GroES system forms a nano-cage that allows encapsulation of the non-native substrate proteins and provides a physical environment optimized to promote and accelerate protein folding.</text>
</comment>
<evidence type="ECO:0000313" key="11">
    <source>
        <dbReference type="Proteomes" id="UP000236173"/>
    </source>
</evidence>
<comment type="subcellular location">
    <subcellularLocation>
        <location evidence="6">Cytoplasm</location>
    </subcellularLocation>
</comment>
<evidence type="ECO:0000256" key="3">
    <source>
        <dbReference type="ARBA" id="ARBA00022840"/>
    </source>
</evidence>
<dbReference type="CDD" id="cd03344">
    <property type="entry name" value="GroEL"/>
    <property type="match status" value="1"/>
</dbReference>
<dbReference type="EMBL" id="BEHT01000032">
    <property type="protein sequence ID" value="GBC99614.1"/>
    <property type="molecule type" value="Genomic_DNA"/>
</dbReference>
<keyword evidence="3 6" id="KW-0067">ATP-binding</keyword>
<feature type="coiled-coil region" evidence="9">
    <location>
        <begin position="338"/>
        <end position="365"/>
    </location>
</feature>
<evidence type="ECO:0000256" key="4">
    <source>
        <dbReference type="ARBA" id="ARBA00023186"/>
    </source>
</evidence>
<dbReference type="InterPro" id="IPR018370">
    <property type="entry name" value="Chaperonin_Cpn60_CS"/>
</dbReference>
<feature type="binding site" evidence="6">
    <location>
        <begin position="87"/>
        <end position="91"/>
    </location>
    <ligand>
        <name>ATP</name>
        <dbReference type="ChEBI" id="CHEBI:30616"/>
    </ligand>
</feature>
<dbReference type="InterPro" id="IPR002423">
    <property type="entry name" value="Cpn60/GroEL/TCP-1"/>
</dbReference>
<dbReference type="Gene3D" id="3.50.7.10">
    <property type="entry name" value="GroEL"/>
    <property type="match status" value="1"/>
</dbReference>
<evidence type="ECO:0000256" key="7">
    <source>
        <dbReference type="RuleBase" id="RU000418"/>
    </source>
</evidence>
<dbReference type="NCBIfam" id="TIGR02348">
    <property type="entry name" value="GroEL"/>
    <property type="match status" value="1"/>
</dbReference>
<comment type="subunit">
    <text evidence="6 8">Forms a cylinder of 14 subunits composed of two heptameric rings stacked back-to-back. Interacts with the co-chaperonin GroES.</text>
</comment>
<keyword evidence="2 6" id="KW-0547">Nucleotide-binding</keyword>
<dbReference type="Proteomes" id="UP000236173">
    <property type="component" value="Unassembled WGS sequence"/>
</dbReference>
<proteinExistence type="inferred from homology"/>
<protein>
    <recommendedName>
        <fullName evidence="6">Chaperonin GroEL</fullName>
        <ecNumber evidence="6">5.6.1.7</ecNumber>
    </recommendedName>
    <alternativeName>
        <fullName evidence="6">60 kDa chaperonin</fullName>
    </alternativeName>
    <alternativeName>
        <fullName evidence="6">Chaperonin-60</fullName>
        <shortName evidence="6">Cpn60</shortName>
    </alternativeName>
</protein>
<feature type="binding site" evidence="6">
    <location>
        <begin position="483"/>
        <end position="485"/>
    </location>
    <ligand>
        <name>ATP</name>
        <dbReference type="ChEBI" id="CHEBI:30616"/>
    </ligand>
</feature>
<reference evidence="11" key="1">
    <citation type="submission" date="2017-09" db="EMBL/GenBank/DDBJ databases">
        <title>Metaegenomics of thermophilic ammonia-oxidizing enrichment culture.</title>
        <authorList>
            <person name="Kato S."/>
            <person name="Suzuki K."/>
        </authorList>
    </citation>
    <scope>NUCLEOTIDE SEQUENCE [LARGE SCALE GENOMIC DNA]</scope>
</reference>
<dbReference type="PROSITE" id="PS00296">
    <property type="entry name" value="CHAPERONINS_CPN60"/>
    <property type="match status" value="1"/>
</dbReference>
<feature type="binding site" evidence="6">
    <location>
        <position position="414"/>
    </location>
    <ligand>
        <name>ATP</name>
        <dbReference type="ChEBI" id="CHEBI:30616"/>
    </ligand>
</feature>
<dbReference type="InterPro" id="IPR027409">
    <property type="entry name" value="GroEL-like_apical_dom_sf"/>
</dbReference>
<evidence type="ECO:0000256" key="6">
    <source>
        <dbReference type="HAMAP-Rule" id="MF_00600"/>
    </source>
</evidence>
<dbReference type="SUPFAM" id="SSF48592">
    <property type="entry name" value="GroEL equatorial domain-like"/>
    <property type="match status" value="1"/>
</dbReference>
<dbReference type="Gene3D" id="3.30.260.10">
    <property type="entry name" value="TCP-1-like chaperonin intermediate domain"/>
    <property type="match status" value="1"/>
</dbReference>
<dbReference type="AlphaFoldDB" id="A0A2H5XEL6"/>
<keyword evidence="6" id="KW-0963">Cytoplasm</keyword>
<dbReference type="GO" id="GO:0005524">
    <property type="term" value="F:ATP binding"/>
    <property type="evidence" value="ECO:0007669"/>
    <property type="project" value="UniProtKB-UniRule"/>
</dbReference>
<evidence type="ECO:0000313" key="10">
    <source>
        <dbReference type="EMBL" id="GBC99614.1"/>
    </source>
</evidence>
<dbReference type="SUPFAM" id="SSF54849">
    <property type="entry name" value="GroEL-intermediate domain like"/>
    <property type="match status" value="1"/>
</dbReference>
<dbReference type="GO" id="GO:0005737">
    <property type="term" value="C:cytoplasm"/>
    <property type="evidence" value="ECO:0007669"/>
    <property type="project" value="UniProtKB-SubCell"/>
</dbReference>
<dbReference type="HAMAP" id="MF_00600">
    <property type="entry name" value="CH60"/>
    <property type="match status" value="1"/>
</dbReference>
<feature type="binding site" evidence="6">
    <location>
        <begin position="30"/>
        <end position="33"/>
    </location>
    <ligand>
        <name>ATP</name>
        <dbReference type="ChEBI" id="CHEBI:30616"/>
    </ligand>
</feature>
<dbReference type="GO" id="GO:0016853">
    <property type="term" value="F:isomerase activity"/>
    <property type="evidence" value="ECO:0007669"/>
    <property type="project" value="UniProtKB-KW"/>
</dbReference>
<evidence type="ECO:0000256" key="1">
    <source>
        <dbReference type="ARBA" id="ARBA00006607"/>
    </source>
</evidence>
<dbReference type="NCBIfam" id="NF009487">
    <property type="entry name" value="PRK12849.1"/>
    <property type="match status" value="1"/>
</dbReference>
<evidence type="ECO:0000256" key="5">
    <source>
        <dbReference type="ARBA" id="ARBA00023235"/>
    </source>
</evidence>
<dbReference type="EC" id="5.6.1.7" evidence="6"/>
<dbReference type="SUPFAM" id="SSF52029">
    <property type="entry name" value="GroEL apical domain-like"/>
    <property type="match status" value="1"/>
</dbReference>
<dbReference type="InterPro" id="IPR027410">
    <property type="entry name" value="TCP-1-like_intermed_sf"/>
</dbReference>
<keyword evidence="4 6" id="KW-0143">Chaperone</keyword>
<dbReference type="NCBIfam" id="NF000592">
    <property type="entry name" value="PRK00013.1"/>
    <property type="match status" value="1"/>
</dbReference>
<keyword evidence="9" id="KW-0175">Coiled coil</keyword>
<comment type="caution">
    <text evidence="10">The sequence shown here is derived from an EMBL/GenBank/DDBJ whole genome shotgun (WGS) entry which is preliminary data.</text>
</comment>
<name>A0A2H5XEL6_9BACT</name>
<dbReference type="InterPro" id="IPR001844">
    <property type="entry name" value="Cpn60/GroEL"/>
</dbReference>
<dbReference type="GO" id="GO:0042026">
    <property type="term" value="P:protein refolding"/>
    <property type="evidence" value="ECO:0007669"/>
    <property type="project" value="UniProtKB-UniRule"/>
</dbReference>
<sequence>MPAKRVIFHEHARQALLRGALQVSHAVAATLGPKGRLVVLDRKWGSPLITKDGVTVAKEIELTDKFEDLGARLMREAASKTNDVAGDGTTTAVVLAAAMLREGMKAVAAGVNPVFLKRGMEKALRQTVEALRNLAIPVTSKEDVQHVATIAGNDPEIGEIIADAMDKVGKDGVITIEEGKGTKTTVEVVEGMQFDRGYISPYFVTDPETMRCVLEDPLIFIHEKKLTSALELVPLLEKVARAGRPILIIAENVEGDALATLVVNKLRGVLQCCAVKAPAFGERRKAILQDIAILTGGKFFSEDLGVRIENIALDELGTARRVIVEKEKTTIVEGGGRKEEIAARIQQIRKQIEETESDYDREKLEERLAKLAGGVAVIKVGAPTETELKERKHRFEDALNATKAAVEEGILPGGGTALLYAASKLQEPANMHPDERTGFRIVKRALEEPLRQIAENAGYDGSIIVEQVRAKQQQTGNERMGFNAVTGDIVDMVQAGIVDPLKVTRTALENAVSIATLFLTTEALVVEKPEEKEATA</sequence>
<dbReference type="NCBIfam" id="NF009488">
    <property type="entry name" value="PRK12850.1"/>
    <property type="match status" value="1"/>
</dbReference>
<feature type="binding site" evidence="6">
    <location>
        <position position="499"/>
    </location>
    <ligand>
        <name>ATP</name>
        <dbReference type="ChEBI" id="CHEBI:30616"/>
    </ligand>
</feature>
<evidence type="ECO:0000256" key="9">
    <source>
        <dbReference type="SAM" id="Coils"/>
    </source>
</evidence>
<dbReference type="InterPro" id="IPR027413">
    <property type="entry name" value="GROEL-like_equatorial_sf"/>
</dbReference>
<keyword evidence="5 6" id="KW-0413">Isomerase</keyword>